<dbReference type="Proteomes" id="UP001054945">
    <property type="component" value="Unassembled WGS sequence"/>
</dbReference>
<accession>A0AAV4U6W1</accession>
<feature type="region of interest" description="Disordered" evidence="1">
    <location>
        <begin position="1"/>
        <end position="21"/>
    </location>
</feature>
<gene>
    <name evidence="2" type="ORF">CEXT_252891</name>
</gene>
<protein>
    <submittedName>
        <fullName evidence="2">Uncharacterized protein</fullName>
    </submittedName>
</protein>
<proteinExistence type="predicted"/>
<sequence>MVAAAAAVRDGIHHSSSGDANDLKTKIMLGAVAILLAHFEDRQITTCMLNISWTESSHPPEDDQEKSPMKVSNASANLWPKRVLNSTDQ</sequence>
<dbReference type="AlphaFoldDB" id="A0AAV4U6W1"/>
<evidence type="ECO:0000313" key="2">
    <source>
        <dbReference type="EMBL" id="GIY53497.1"/>
    </source>
</evidence>
<dbReference type="EMBL" id="BPLR01012369">
    <property type="protein sequence ID" value="GIY53497.1"/>
    <property type="molecule type" value="Genomic_DNA"/>
</dbReference>
<reference evidence="2 3" key="1">
    <citation type="submission" date="2021-06" db="EMBL/GenBank/DDBJ databases">
        <title>Caerostris extrusa draft genome.</title>
        <authorList>
            <person name="Kono N."/>
            <person name="Arakawa K."/>
        </authorList>
    </citation>
    <scope>NUCLEOTIDE SEQUENCE [LARGE SCALE GENOMIC DNA]</scope>
</reference>
<comment type="caution">
    <text evidence="2">The sequence shown here is derived from an EMBL/GenBank/DDBJ whole genome shotgun (WGS) entry which is preliminary data.</text>
</comment>
<keyword evidence="3" id="KW-1185">Reference proteome</keyword>
<evidence type="ECO:0000256" key="1">
    <source>
        <dbReference type="SAM" id="MobiDB-lite"/>
    </source>
</evidence>
<evidence type="ECO:0000313" key="3">
    <source>
        <dbReference type="Proteomes" id="UP001054945"/>
    </source>
</evidence>
<name>A0AAV4U6W1_CAEEX</name>
<feature type="compositionally biased region" description="Basic and acidic residues" evidence="1">
    <location>
        <begin position="58"/>
        <end position="68"/>
    </location>
</feature>
<organism evidence="2 3">
    <name type="scientific">Caerostris extrusa</name>
    <name type="common">Bark spider</name>
    <name type="synonym">Caerostris bankana</name>
    <dbReference type="NCBI Taxonomy" id="172846"/>
    <lineage>
        <taxon>Eukaryota</taxon>
        <taxon>Metazoa</taxon>
        <taxon>Ecdysozoa</taxon>
        <taxon>Arthropoda</taxon>
        <taxon>Chelicerata</taxon>
        <taxon>Arachnida</taxon>
        <taxon>Araneae</taxon>
        <taxon>Araneomorphae</taxon>
        <taxon>Entelegynae</taxon>
        <taxon>Araneoidea</taxon>
        <taxon>Araneidae</taxon>
        <taxon>Caerostris</taxon>
    </lineage>
</organism>
<feature type="region of interest" description="Disordered" evidence="1">
    <location>
        <begin position="53"/>
        <end position="89"/>
    </location>
</feature>